<proteinExistence type="inferred from homology"/>
<dbReference type="Pfam" id="PF02517">
    <property type="entry name" value="Rce1-like"/>
    <property type="match status" value="1"/>
</dbReference>
<evidence type="ECO:0000256" key="2">
    <source>
        <dbReference type="SAM" id="Phobius"/>
    </source>
</evidence>
<sequence length="273" mass="30588">MKQFVKVALVTILSLIGLALAVILRDSIFSDFVAPMFGLIKNGQPTPIAGTTVLFIWGMIVAVIPKLLLNLKWPIRFHFKLRDDVNWLTVLPVIIALLWAIFPQIWDTIKVLPTSDFTTIYRNFMVGFQPGFFEELVVRGAVLLVFLFVMEKTQWQALGAAIGSSIAFGFVHFINLTGGAPLEDTIQQVIYAVGFGLVFVAIFFRTNSLWIPMVLHGLTDFTSEFQSDGVGGTWMALIIYILPMALIALWLLRPSMNDYNLKSFPEVNDPSLK</sequence>
<dbReference type="GO" id="GO:0008237">
    <property type="term" value="F:metallopeptidase activity"/>
    <property type="evidence" value="ECO:0007669"/>
    <property type="project" value="UniProtKB-KW"/>
</dbReference>
<keyword evidence="2" id="KW-0472">Membrane</keyword>
<feature type="transmembrane region" description="Helical" evidence="2">
    <location>
        <begin position="155"/>
        <end position="177"/>
    </location>
</feature>
<feature type="transmembrane region" description="Helical" evidence="2">
    <location>
        <begin position="231"/>
        <end position="252"/>
    </location>
</feature>
<comment type="similarity">
    <text evidence="1">Belongs to the UPF0177 family.</text>
</comment>
<feature type="domain" description="CAAX prenyl protease 2/Lysostaphin resistance protein A-like" evidence="3">
    <location>
        <begin position="123"/>
        <end position="221"/>
    </location>
</feature>
<accession>A0ABT6D6W5</accession>
<evidence type="ECO:0000313" key="4">
    <source>
        <dbReference type="EMBL" id="MDF9300841.1"/>
    </source>
</evidence>
<reference evidence="4" key="1">
    <citation type="submission" date="2023-03" db="EMBL/GenBank/DDBJ databases">
        <title>Comparative genomics of Weissella fermenti BK2, and weissella type species.</title>
        <authorList>
            <person name="Lee J.K."/>
            <person name="Baek J.H."/>
            <person name="Kim J.M."/>
            <person name="Choi D.G."/>
            <person name="Jeon C.O."/>
        </authorList>
    </citation>
    <scope>NUCLEOTIDE SEQUENCE</scope>
    <source>
        <strain evidence="4">BK2</strain>
    </source>
</reference>
<evidence type="ECO:0000256" key="1">
    <source>
        <dbReference type="ARBA" id="ARBA00009067"/>
    </source>
</evidence>
<keyword evidence="4" id="KW-0645">Protease</keyword>
<gene>
    <name evidence="4" type="ORF">OIT47_011265</name>
</gene>
<evidence type="ECO:0000259" key="3">
    <source>
        <dbReference type="Pfam" id="PF02517"/>
    </source>
</evidence>
<keyword evidence="5" id="KW-1185">Reference proteome</keyword>
<keyword evidence="2" id="KW-0812">Transmembrane</keyword>
<dbReference type="Proteomes" id="UP001146336">
    <property type="component" value="Unassembled WGS sequence"/>
</dbReference>
<protein>
    <submittedName>
        <fullName evidence="4">CPBP family intramembrane metalloprotease</fullName>
    </submittedName>
</protein>
<dbReference type="EMBL" id="JAOZFC020000004">
    <property type="protein sequence ID" value="MDF9300841.1"/>
    <property type="molecule type" value="Genomic_DNA"/>
</dbReference>
<feature type="transmembrane region" description="Helical" evidence="2">
    <location>
        <begin position="85"/>
        <end position="106"/>
    </location>
</feature>
<name>A0ABT6D6W5_9LACO</name>
<dbReference type="InterPro" id="IPR003675">
    <property type="entry name" value="Rce1/LyrA-like_dom"/>
</dbReference>
<evidence type="ECO:0000313" key="5">
    <source>
        <dbReference type="Proteomes" id="UP001146336"/>
    </source>
</evidence>
<comment type="caution">
    <text evidence="4">The sequence shown here is derived from an EMBL/GenBank/DDBJ whole genome shotgun (WGS) entry which is preliminary data.</text>
</comment>
<keyword evidence="2" id="KW-1133">Transmembrane helix</keyword>
<organism evidence="4 5">
    <name type="scientific">Weissella fermenti</name>
    <dbReference type="NCBI Taxonomy" id="2987699"/>
    <lineage>
        <taxon>Bacteria</taxon>
        <taxon>Bacillati</taxon>
        <taxon>Bacillota</taxon>
        <taxon>Bacilli</taxon>
        <taxon>Lactobacillales</taxon>
        <taxon>Lactobacillaceae</taxon>
        <taxon>Weissella</taxon>
    </lineage>
</organism>
<keyword evidence="4" id="KW-0482">Metalloprotease</keyword>
<dbReference type="RefSeq" id="WP_199404811.1">
    <property type="nucleotide sequence ID" value="NZ_JAOZFC020000004.1"/>
</dbReference>
<keyword evidence="4" id="KW-0378">Hydrolase</keyword>
<feature type="transmembrane region" description="Helical" evidence="2">
    <location>
        <begin position="45"/>
        <end position="64"/>
    </location>
</feature>
<feature type="transmembrane region" description="Helical" evidence="2">
    <location>
        <begin position="189"/>
        <end position="211"/>
    </location>
</feature>